<dbReference type="Proteomes" id="UP000548582">
    <property type="component" value="Unassembled WGS sequence"/>
</dbReference>
<dbReference type="EMBL" id="JABBKX010000001">
    <property type="protein sequence ID" value="NMJ39750.1"/>
    <property type="molecule type" value="Genomic_DNA"/>
</dbReference>
<evidence type="ECO:0000256" key="1">
    <source>
        <dbReference type="SAM" id="MobiDB-lite"/>
    </source>
</evidence>
<evidence type="ECO:0000313" key="2">
    <source>
        <dbReference type="EMBL" id="NMJ39750.1"/>
    </source>
</evidence>
<name>A0A848E8D1_9PROT</name>
<comment type="caution">
    <text evidence="2">The sequence shown here is derived from an EMBL/GenBank/DDBJ whole genome shotgun (WGS) entry which is preliminary data.</text>
</comment>
<gene>
    <name evidence="2" type="ORF">GWK16_00740</name>
</gene>
<feature type="region of interest" description="Disordered" evidence="1">
    <location>
        <begin position="30"/>
        <end position="51"/>
    </location>
</feature>
<dbReference type="RefSeq" id="WP_170052069.1">
    <property type="nucleotide sequence ID" value="NZ_JABBKX010000001.1"/>
</dbReference>
<evidence type="ECO:0000313" key="3">
    <source>
        <dbReference type="Proteomes" id="UP000548582"/>
    </source>
</evidence>
<sequence>MSLRAVACGLSIGGPALEMPGRRRIRAVTAAGGAMGGGGGGPRNAVRASDR</sequence>
<protein>
    <submittedName>
        <fullName evidence="2">Uncharacterized protein</fullName>
    </submittedName>
</protein>
<feature type="compositionally biased region" description="Gly residues" evidence="1">
    <location>
        <begin position="33"/>
        <end position="42"/>
    </location>
</feature>
<accession>A0A848E8D1</accession>
<organism evidence="2 3">
    <name type="scientific">Neoroseomonas marina</name>
    <dbReference type="NCBI Taxonomy" id="1232220"/>
    <lineage>
        <taxon>Bacteria</taxon>
        <taxon>Pseudomonadati</taxon>
        <taxon>Pseudomonadota</taxon>
        <taxon>Alphaproteobacteria</taxon>
        <taxon>Acetobacterales</taxon>
        <taxon>Acetobacteraceae</taxon>
        <taxon>Neoroseomonas</taxon>
    </lineage>
</organism>
<dbReference type="AlphaFoldDB" id="A0A848E8D1"/>
<proteinExistence type="predicted"/>
<keyword evidence="3" id="KW-1185">Reference proteome</keyword>
<reference evidence="2 3" key="1">
    <citation type="submission" date="2020-03" db="EMBL/GenBank/DDBJ databases">
        <authorList>
            <person name="Sun Q."/>
        </authorList>
    </citation>
    <scope>NUCLEOTIDE SEQUENCE [LARGE SCALE GENOMIC DNA]</scope>
    <source>
        <strain evidence="2 3">JC162</strain>
    </source>
</reference>